<sequence>GNFSRVDGRKSSSNYCSTVTVTVFVAVCLVGVWVFTSSSVTPFQTLDGSDEPKNDVKTSVTGDNADSALDRNQANGDSEN</sequence>
<keyword evidence="2" id="KW-0472">Membrane</keyword>
<organism evidence="3 4">
    <name type="scientific">Genlisea aurea</name>
    <dbReference type="NCBI Taxonomy" id="192259"/>
    <lineage>
        <taxon>Eukaryota</taxon>
        <taxon>Viridiplantae</taxon>
        <taxon>Streptophyta</taxon>
        <taxon>Embryophyta</taxon>
        <taxon>Tracheophyta</taxon>
        <taxon>Spermatophyta</taxon>
        <taxon>Magnoliopsida</taxon>
        <taxon>eudicotyledons</taxon>
        <taxon>Gunneridae</taxon>
        <taxon>Pentapetalae</taxon>
        <taxon>asterids</taxon>
        <taxon>lamiids</taxon>
        <taxon>Lamiales</taxon>
        <taxon>Lentibulariaceae</taxon>
        <taxon>Genlisea</taxon>
    </lineage>
</organism>
<feature type="transmembrane region" description="Helical" evidence="2">
    <location>
        <begin position="12"/>
        <end position="35"/>
    </location>
</feature>
<keyword evidence="2" id="KW-1133">Transmembrane helix</keyword>
<evidence type="ECO:0000256" key="1">
    <source>
        <dbReference type="SAM" id="MobiDB-lite"/>
    </source>
</evidence>
<dbReference type="EMBL" id="AUSU01000726">
    <property type="protein sequence ID" value="EPS72711.1"/>
    <property type="molecule type" value="Genomic_DNA"/>
</dbReference>
<gene>
    <name evidence="3" type="ORF">M569_02048</name>
</gene>
<evidence type="ECO:0000256" key="2">
    <source>
        <dbReference type="SAM" id="Phobius"/>
    </source>
</evidence>
<dbReference type="Proteomes" id="UP000015453">
    <property type="component" value="Unassembled WGS sequence"/>
</dbReference>
<feature type="compositionally biased region" description="Polar residues" evidence="1">
    <location>
        <begin position="57"/>
        <end position="80"/>
    </location>
</feature>
<proteinExistence type="predicted"/>
<protein>
    <submittedName>
        <fullName evidence="3">Uncharacterized protein</fullName>
    </submittedName>
</protein>
<evidence type="ECO:0000313" key="3">
    <source>
        <dbReference type="EMBL" id="EPS72711.1"/>
    </source>
</evidence>
<keyword evidence="2" id="KW-0812">Transmembrane</keyword>
<name>S8D5J9_9LAMI</name>
<comment type="caution">
    <text evidence="3">The sequence shown here is derived from an EMBL/GenBank/DDBJ whole genome shotgun (WGS) entry which is preliminary data.</text>
</comment>
<reference evidence="3 4" key="1">
    <citation type="journal article" date="2013" name="BMC Genomics">
        <title>The miniature genome of a carnivorous plant Genlisea aurea contains a low number of genes and short non-coding sequences.</title>
        <authorList>
            <person name="Leushkin E.V."/>
            <person name="Sutormin R.A."/>
            <person name="Nabieva E.R."/>
            <person name="Penin A.A."/>
            <person name="Kondrashov A.S."/>
            <person name="Logacheva M.D."/>
        </authorList>
    </citation>
    <scope>NUCLEOTIDE SEQUENCE [LARGE SCALE GENOMIC DNA]</scope>
</reference>
<feature type="non-terminal residue" evidence="3">
    <location>
        <position position="80"/>
    </location>
</feature>
<keyword evidence="4" id="KW-1185">Reference proteome</keyword>
<evidence type="ECO:0000313" key="4">
    <source>
        <dbReference type="Proteomes" id="UP000015453"/>
    </source>
</evidence>
<accession>S8D5J9</accession>
<feature type="region of interest" description="Disordered" evidence="1">
    <location>
        <begin position="42"/>
        <end position="80"/>
    </location>
</feature>
<feature type="non-terminal residue" evidence="3">
    <location>
        <position position="1"/>
    </location>
</feature>
<dbReference type="AlphaFoldDB" id="S8D5J9"/>